<evidence type="ECO:0000259" key="1">
    <source>
        <dbReference type="Pfam" id="PF13439"/>
    </source>
</evidence>
<gene>
    <name evidence="2" type="ORF">BLA29_015121</name>
</gene>
<dbReference type="Pfam" id="PF13439">
    <property type="entry name" value="Glyco_transf_4"/>
    <property type="match status" value="1"/>
</dbReference>
<feature type="non-terminal residue" evidence="2">
    <location>
        <position position="84"/>
    </location>
</feature>
<feature type="domain" description="Glycosyltransferase subfamily 4-like N-terminal" evidence="1">
    <location>
        <begin position="8"/>
        <end position="77"/>
    </location>
</feature>
<keyword evidence="3" id="KW-1185">Reference proteome</keyword>
<proteinExistence type="predicted"/>
<dbReference type="InterPro" id="IPR028098">
    <property type="entry name" value="Glyco_trans_4-like_N"/>
</dbReference>
<dbReference type="OrthoDB" id="10589388at2759"/>
<dbReference type="EMBL" id="MUJZ01014238">
    <property type="protein sequence ID" value="OTF81322.1"/>
    <property type="molecule type" value="Genomic_DNA"/>
</dbReference>
<dbReference type="AlphaFoldDB" id="A0A1Y3BKH7"/>
<sequence length="84" mass="9631">KRLAADRLWFCIHGILSTSYLGHRKGLVRWLKQRKIANVYQGRNIVAVSRAVGDDLQQNLPIRPRRLAVINNPFDIDVIQQQAA</sequence>
<comment type="caution">
    <text evidence="2">The sequence shown here is derived from an EMBL/GenBank/DDBJ whole genome shotgun (WGS) entry which is preliminary data.</text>
</comment>
<feature type="non-terminal residue" evidence="2">
    <location>
        <position position="1"/>
    </location>
</feature>
<evidence type="ECO:0000313" key="2">
    <source>
        <dbReference type="EMBL" id="OTF81322.1"/>
    </source>
</evidence>
<organism evidence="2 3">
    <name type="scientific">Euroglyphus maynei</name>
    <name type="common">Mayne's house dust mite</name>
    <dbReference type="NCBI Taxonomy" id="6958"/>
    <lineage>
        <taxon>Eukaryota</taxon>
        <taxon>Metazoa</taxon>
        <taxon>Ecdysozoa</taxon>
        <taxon>Arthropoda</taxon>
        <taxon>Chelicerata</taxon>
        <taxon>Arachnida</taxon>
        <taxon>Acari</taxon>
        <taxon>Acariformes</taxon>
        <taxon>Sarcoptiformes</taxon>
        <taxon>Astigmata</taxon>
        <taxon>Psoroptidia</taxon>
        <taxon>Analgoidea</taxon>
        <taxon>Pyroglyphidae</taxon>
        <taxon>Pyroglyphinae</taxon>
        <taxon>Euroglyphus</taxon>
    </lineage>
</organism>
<dbReference type="Gene3D" id="3.40.50.2000">
    <property type="entry name" value="Glycogen Phosphorylase B"/>
    <property type="match status" value="1"/>
</dbReference>
<reference evidence="2 3" key="1">
    <citation type="submission" date="2017-03" db="EMBL/GenBank/DDBJ databases">
        <title>Genome Survey of Euroglyphus maynei.</title>
        <authorList>
            <person name="Arlian L.G."/>
            <person name="Morgan M.S."/>
            <person name="Rider S.D."/>
        </authorList>
    </citation>
    <scope>NUCLEOTIDE SEQUENCE [LARGE SCALE GENOMIC DNA]</scope>
    <source>
        <strain evidence="2">Arlian Lab</strain>
        <tissue evidence="2">Whole body</tissue>
    </source>
</reference>
<dbReference type="SUPFAM" id="SSF53756">
    <property type="entry name" value="UDP-Glycosyltransferase/glycogen phosphorylase"/>
    <property type="match status" value="1"/>
</dbReference>
<dbReference type="Proteomes" id="UP000194236">
    <property type="component" value="Unassembled WGS sequence"/>
</dbReference>
<accession>A0A1Y3BKH7</accession>
<name>A0A1Y3BKH7_EURMA</name>
<evidence type="ECO:0000313" key="3">
    <source>
        <dbReference type="Proteomes" id="UP000194236"/>
    </source>
</evidence>
<protein>
    <recommendedName>
        <fullName evidence="1">Glycosyltransferase subfamily 4-like N-terminal domain-containing protein</fullName>
    </recommendedName>
</protein>